<reference evidence="1 2" key="1">
    <citation type="submission" date="2018-02" db="EMBL/GenBank/DDBJ databases">
        <authorList>
            <person name="Cohen D.B."/>
            <person name="Kent A.D."/>
        </authorList>
    </citation>
    <scope>NUCLEOTIDE SEQUENCE [LARGE SCALE GENOMIC DNA]</scope>
    <source>
        <strain evidence="1 2">ULC007</strain>
    </source>
</reference>
<dbReference type="EMBL" id="PVWG01000009">
    <property type="protein sequence ID" value="PSB19731.1"/>
    <property type="molecule type" value="Genomic_DNA"/>
</dbReference>
<accession>A0A2T1DH12</accession>
<name>A0A2T1DH12_9CYAN</name>
<evidence type="ECO:0000313" key="2">
    <source>
        <dbReference type="Proteomes" id="UP000238634"/>
    </source>
</evidence>
<sequence>MSQPNFQAMSQKDLRDYVLAHRDDQDAFYAYVDRLHAEGNWVEMPALQSEQDLENYPEFTEHIRKSSERRNNPA</sequence>
<proteinExistence type="predicted"/>
<gene>
    <name evidence="1" type="ORF">C7B65_10590</name>
</gene>
<dbReference type="OrthoDB" id="574249at2"/>
<evidence type="ECO:0000313" key="1">
    <source>
        <dbReference type="EMBL" id="PSB19731.1"/>
    </source>
</evidence>
<organism evidence="1 2">
    <name type="scientific">Phormidesmis priestleyi ULC007</name>
    <dbReference type="NCBI Taxonomy" id="1920490"/>
    <lineage>
        <taxon>Bacteria</taxon>
        <taxon>Bacillati</taxon>
        <taxon>Cyanobacteriota</taxon>
        <taxon>Cyanophyceae</taxon>
        <taxon>Leptolyngbyales</taxon>
        <taxon>Leptolyngbyaceae</taxon>
        <taxon>Phormidesmis</taxon>
    </lineage>
</organism>
<protein>
    <submittedName>
        <fullName evidence="1">Uncharacterized protein</fullName>
    </submittedName>
</protein>
<keyword evidence="2" id="KW-1185">Reference proteome</keyword>
<dbReference type="STRING" id="1920490.GCA_001895925_00112"/>
<dbReference type="InterPro" id="IPR054053">
    <property type="entry name" value="DUF6887"/>
</dbReference>
<dbReference type="AlphaFoldDB" id="A0A2T1DH12"/>
<dbReference type="RefSeq" id="WP_073071630.1">
    <property type="nucleotide sequence ID" value="NZ_MPPI01000012.1"/>
</dbReference>
<comment type="caution">
    <text evidence="1">The sequence shown here is derived from an EMBL/GenBank/DDBJ whole genome shotgun (WGS) entry which is preliminary data.</text>
</comment>
<reference evidence="1 2" key="2">
    <citation type="submission" date="2018-03" db="EMBL/GenBank/DDBJ databases">
        <title>The ancient ancestry and fast evolution of plastids.</title>
        <authorList>
            <person name="Moore K.R."/>
            <person name="Magnabosco C."/>
            <person name="Momper L."/>
            <person name="Gold D.A."/>
            <person name="Bosak T."/>
            <person name="Fournier G.P."/>
        </authorList>
    </citation>
    <scope>NUCLEOTIDE SEQUENCE [LARGE SCALE GENOMIC DNA]</scope>
    <source>
        <strain evidence="1 2">ULC007</strain>
    </source>
</reference>
<dbReference type="Proteomes" id="UP000238634">
    <property type="component" value="Unassembled WGS sequence"/>
</dbReference>
<dbReference type="Pfam" id="PF21826">
    <property type="entry name" value="DUF6887"/>
    <property type="match status" value="1"/>
</dbReference>